<feature type="domain" description="Ferrous iron transporter FeoA-like" evidence="2">
    <location>
        <begin position="1"/>
        <end position="70"/>
    </location>
</feature>
<sequence>MPVTMIETGKSVMIVRITGSDDIRQHLSELGFVAGEMITVISNARGNLILQVKDARIAVDETMARRIMVG</sequence>
<organism evidence="3 4">
    <name type="scientific">Eubacterium oxidoreducens</name>
    <dbReference type="NCBI Taxonomy" id="1732"/>
    <lineage>
        <taxon>Bacteria</taxon>
        <taxon>Bacillati</taxon>
        <taxon>Bacillota</taxon>
        <taxon>Clostridia</taxon>
        <taxon>Eubacteriales</taxon>
        <taxon>Eubacteriaceae</taxon>
        <taxon>Eubacterium</taxon>
    </lineage>
</organism>
<dbReference type="InterPro" id="IPR007167">
    <property type="entry name" value="Fe-transptr_FeoA-like"/>
</dbReference>
<dbReference type="GO" id="GO:0046914">
    <property type="term" value="F:transition metal ion binding"/>
    <property type="evidence" value="ECO:0007669"/>
    <property type="project" value="InterPro"/>
</dbReference>
<dbReference type="PANTHER" id="PTHR43151">
    <property type="entry name" value="FEOA FAMILY PROTEIN"/>
    <property type="match status" value="1"/>
</dbReference>
<dbReference type="EMBL" id="FMXR01000011">
    <property type="protein sequence ID" value="SDB21958.1"/>
    <property type="molecule type" value="Genomic_DNA"/>
</dbReference>
<dbReference type="Gene3D" id="2.30.30.90">
    <property type="match status" value="1"/>
</dbReference>
<evidence type="ECO:0000313" key="3">
    <source>
        <dbReference type="EMBL" id="SDB21958.1"/>
    </source>
</evidence>
<dbReference type="RefSeq" id="WP_090173878.1">
    <property type="nucleotide sequence ID" value="NZ_FMXR01000011.1"/>
</dbReference>
<dbReference type="PANTHER" id="PTHR43151:SF1">
    <property type="entry name" value="SSR2333 PROTEIN"/>
    <property type="match status" value="1"/>
</dbReference>
<protein>
    <submittedName>
        <fullName evidence="3">Ferrous iron transport protein A</fullName>
    </submittedName>
</protein>
<reference evidence="3 4" key="1">
    <citation type="submission" date="2016-10" db="EMBL/GenBank/DDBJ databases">
        <authorList>
            <person name="de Groot N.N."/>
        </authorList>
    </citation>
    <scope>NUCLEOTIDE SEQUENCE [LARGE SCALE GENOMIC DNA]</scope>
    <source>
        <strain evidence="3 4">DSM 3217</strain>
    </source>
</reference>
<dbReference type="InterPro" id="IPR008988">
    <property type="entry name" value="Transcriptional_repressor_C"/>
</dbReference>
<dbReference type="InterPro" id="IPR038157">
    <property type="entry name" value="FeoA_core_dom"/>
</dbReference>
<evidence type="ECO:0000313" key="4">
    <source>
        <dbReference type="Proteomes" id="UP000199228"/>
    </source>
</evidence>
<keyword evidence="1" id="KW-0408">Iron</keyword>
<gene>
    <name evidence="3" type="ORF">SAMN02910417_01650</name>
</gene>
<name>A0A1G6BMX5_EUBOX</name>
<accession>A0A1G6BMX5</accession>
<dbReference type="SMART" id="SM00899">
    <property type="entry name" value="FeoA"/>
    <property type="match status" value="1"/>
</dbReference>
<dbReference type="SUPFAM" id="SSF50037">
    <property type="entry name" value="C-terminal domain of transcriptional repressors"/>
    <property type="match status" value="1"/>
</dbReference>
<keyword evidence="4" id="KW-1185">Reference proteome</keyword>
<dbReference type="OrthoDB" id="5984at2"/>
<dbReference type="InterPro" id="IPR053184">
    <property type="entry name" value="FeoA-like"/>
</dbReference>
<dbReference type="Pfam" id="PF04023">
    <property type="entry name" value="FeoA"/>
    <property type="match status" value="1"/>
</dbReference>
<dbReference type="AlphaFoldDB" id="A0A1G6BMX5"/>
<evidence type="ECO:0000256" key="1">
    <source>
        <dbReference type="ARBA" id="ARBA00023004"/>
    </source>
</evidence>
<dbReference type="STRING" id="1732.SAMN02910417_01650"/>
<proteinExistence type="predicted"/>
<dbReference type="Proteomes" id="UP000199228">
    <property type="component" value="Unassembled WGS sequence"/>
</dbReference>
<evidence type="ECO:0000259" key="2">
    <source>
        <dbReference type="SMART" id="SM00899"/>
    </source>
</evidence>